<accession>A0A2K2DHQ4</accession>
<proteinExistence type="inferred from homology"/>
<dbReference type="Gramene" id="PNT73814">
    <property type="protein sequence ID" value="PNT73814"/>
    <property type="gene ID" value="BRADI_1g01985v3"/>
</dbReference>
<evidence type="ECO:0000256" key="5">
    <source>
        <dbReference type="SAM" id="SignalP"/>
    </source>
</evidence>
<gene>
    <name evidence="8" type="primary">LOC106866865</name>
    <name evidence="7" type="ORF">BRADI_1g01985v3</name>
</gene>
<feature type="domain" description="Leucine-rich repeat-containing N-terminal plant-type" evidence="6">
    <location>
        <begin position="39"/>
        <end position="77"/>
    </location>
</feature>
<evidence type="ECO:0000256" key="2">
    <source>
        <dbReference type="ARBA" id="ARBA00022614"/>
    </source>
</evidence>
<dbReference type="OrthoDB" id="785757at2759"/>
<dbReference type="FunFam" id="3.80.10.10:FF:000383">
    <property type="entry name" value="Leucine-rich repeat receptor protein kinase EMS1"/>
    <property type="match status" value="1"/>
</dbReference>
<dbReference type="InterPro" id="IPR013210">
    <property type="entry name" value="LRR_N_plant-typ"/>
</dbReference>
<evidence type="ECO:0000256" key="1">
    <source>
        <dbReference type="ARBA" id="ARBA00004196"/>
    </source>
</evidence>
<dbReference type="SUPFAM" id="SSF52058">
    <property type="entry name" value="L domain-like"/>
    <property type="match status" value="1"/>
</dbReference>
<reference evidence="8" key="3">
    <citation type="submission" date="2018-08" db="UniProtKB">
        <authorList>
            <consortium name="EnsemblPlants"/>
        </authorList>
    </citation>
    <scope>IDENTIFICATION</scope>
    <source>
        <strain evidence="8">cv. Bd21</strain>
    </source>
</reference>
<reference evidence="7 8" key="1">
    <citation type="journal article" date="2010" name="Nature">
        <title>Genome sequencing and analysis of the model grass Brachypodium distachyon.</title>
        <authorList>
            <consortium name="International Brachypodium Initiative"/>
        </authorList>
    </citation>
    <scope>NUCLEOTIDE SEQUENCE [LARGE SCALE GENOMIC DNA]</scope>
    <source>
        <strain evidence="7">Bd21</strain>
        <strain evidence="8">cv. Bd21</strain>
    </source>
</reference>
<organism evidence="7">
    <name type="scientific">Brachypodium distachyon</name>
    <name type="common">Purple false brome</name>
    <name type="synonym">Trachynia distachya</name>
    <dbReference type="NCBI Taxonomy" id="15368"/>
    <lineage>
        <taxon>Eukaryota</taxon>
        <taxon>Viridiplantae</taxon>
        <taxon>Streptophyta</taxon>
        <taxon>Embryophyta</taxon>
        <taxon>Tracheophyta</taxon>
        <taxon>Spermatophyta</taxon>
        <taxon>Magnoliopsida</taxon>
        <taxon>Liliopsida</taxon>
        <taxon>Poales</taxon>
        <taxon>Poaceae</taxon>
        <taxon>BOP clade</taxon>
        <taxon>Pooideae</taxon>
        <taxon>Stipodae</taxon>
        <taxon>Brachypodieae</taxon>
        <taxon>Brachypodium</taxon>
    </lineage>
</organism>
<evidence type="ECO:0000256" key="4">
    <source>
        <dbReference type="ARBA" id="ARBA00038043"/>
    </source>
</evidence>
<dbReference type="EnsemblPlants" id="PNT73812">
    <property type="protein sequence ID" value="PNT73812"/>
    <property type="gene ID" value="BRADI_1g01985v3"/>
</dbReference>
<dbReference type="InterPro" id="IPR051848">
    <property type="entry name" value="PGIP"/>
</dbReference>
<keyword evidence="9" id="KW-1185">Reference proteome</keyword>
<dbReference type="EnsemblPlants" id="PNT73814">
    <property type="protein sequence ID" value="PNT73814"/>
    <property type="gene ID" value="BRADI_1g01985v3"/>
</dbReference>
<evidence type="ECO:0000256" key="3">
    <source>
        <dbReference type="ARBA" id="ARBA00022737"/>
    </source>
</evidence>
<feature type="chain" id="PRO_5014294265" description="Leucine-rich repeat-containing N-terminal plant-type domain-containing protein" evidence="5">
    <location>
        <begin position="28"/>
        <end position="294"/>
    </location>
</feature>
<keyword evidence="5" id="KW-0732">Signal</keyword>
<dbReference type="Gramene" id="PNT73812">
    <property type="protein sequence ID" value="PNT73812"/>
    <property type="gene ID" value="BRADI_1g01985v3"/>
</dbReference>
<dbReference type="PANTHER" id="PTHR48059:SF30">
    <property type="entry name" value="OS06G0587000 PROTEIN"/>
    <property type="match status" value="1"/>
</dbReference>
<evidence type="ECO:0000313" key="9">
    <source>
        <dbReference type="Proteomes" id="UP000008810"/>
    </source>
</evidence>
<evidence type="ECO:0000313" key="8">
    <source>
        <dbReference type="EnsemblPlants" id="PNT73812"/>
    </source>
</evidence>
<keyword evidence="3" id="KW-0677">Repeat</keyword>
<dbReference type="Gene3D" id="3.80.10.10">
    <property type="entry name" value="Ribonuclease Inhibitor"/>
    <property type="match status" value="2"/>
</dbReference>
<dbReference type="STRING" id="15368.A0A2K2DHQ4"/>
<name>A0A2K2DHQ4_BRADI</name>
<reference evidence="7" key="2">
    <citation type="submission" date="2017-06" db="EMBL/GenBank/DDBJ databases">
        <title>WGS assembly of Brachypodium distachyon.</title>
        <authorList>
            <consortium name="The International Brachypodium Initiative"/>
            <person name="Lucas S."/>
            <person name="Harmon-Smith M."/>
            <person name="Lail K."/>
            <person name="Tice H."/>
            <person name="Grimwood J."/>
            <person name="Bruce D."/>
            <person name="Barry K."/>
            <person name="Shu S."/>
            <person name="Lindquist E."/>
            <person name="Wang M."/>
            <person name="Pitluck S."/>
            <person name="Vogel J.P."/>
            <person name="Garvin D.F."/>
            <person name="Mockler T.C."/>
            <person name="Schmutz J."/>
            <person name="Rokhsar D."/>
            <person name="Bevan M.W."/>
        </authorList>
    </citation>
    <scope>NUCLEOTIDE SEQUENCE</scope>
    <source>
        <strain evidence="7">Bd21</strain>
    </source>
</reference>
<feature type="signal peptide" evidence="5">
    <location>
        <begin position="1"/>
        <end position="27"/>
    </location>
</feature>
<dbReference type="Proteomes" id="UP000008810">
    <property type="component" value="Chromosome 1"/>
</dbReference>
<evidence type="ECO:0000259" key="6">
    <source>
        <dbReference type="Pfam" id="PF08263"/>
    </source>
</evidence>
<dbReference type="GO" id="GO:0005886">
    <property type="term" value="C:plasma membrane"/>
    <property type="evidence" value="ECO:0000318"/>
    <property type="project" value="GO_Central"/>
</dbReference>
<dbReference type="EnsemblPlants" id="PNT73813">
    <property type="protein sequence ID" value="PNT73813"/>
    <property type="gene ID" value="BRADI_1g01985v3"/>
</dbReference>
<dbReference type="ExpressionAtlas" id="A0A2K2DHQ4">
    <property type="expression patterns" value="baseline and differential"/>
</dbReference>
<dbReference type="Pfam" id="PF00560">
    <property type="entry name" value="LRR_1"/>
    <property type="match status" value="6"/>
</dbReference>
<comment type="subcellular location">
    <subcellularLocation>
        <location evidence="1">Cell envelope</location>
    </subcellularLocation>
</comment>
<dbReference type="Gramene" id="PNT73813">
    <property type="protein sequence ID" value="PNT73813"/>
    <property type="gene ID" value="BRADI_1g01985v3"/>
</dbReference>
<dbReference type="EMBL" id="CM000880">
    <property type="protein sequence ID" value="PNT73814.1"/>
    <property type="molecule type" value="Genomic_DNA"/>
</dbReference>
<dbReference type="InterPro" id="IPR001611">
    <property type="entry name" value="Leu-rich_rpt"/>
</dbReference>
<protein>
    <recommendedName>
        <fullName evidence="6">Leucine-rich repeat-containing N-terminal plant-type domain-containing protein</fullName>
    </recommendedName>
</protein>
<dbReference type="AlphaFoldDB" id="A0A2K2DHQ4"/>
<sequence length="294" mass="32086">MSSPKQSAKLAMLLLVALLLLCNSTVGNVCCSRNQENSVDLHALLDFQRGITKDPQGALSNWSTTTHFCRWNGIACTTTRPFRVEQLNLPGLNLQGKITSSLGNLTFLYLLDLSYNSFAGTFPILNHAQQLQYLFVNNNSLTGIIPDALSNCSSLLSMDFSLNLLVGAFPPKIGFPPSLIYINFESNQLDGSIPNEIGQLQNLESLVLGDNRLSGQFPHAIFNLSASLRVLSLEKNMLGKTLPPNFGYLLPNLKNLSLYGNMFEGHIPASLGNALGLQLIDLSSNKFTGKIPKL</sequence>
<evidence type="ECO:0000313" key="7">
    <source>
        <dbReference type="EMBL" id="PNT73813.1"/>
    </source>
</evidence>
<dbReference type="PANTHER" id="PTHR48059">
    <property type="entry name" value="POLYGALACTURONASE INHIBITOR 1"/>
    <property type="match status" value="1"/>
</dbReference>
<keyword evidence="2" id="KW-0433">Leucine-rich repeat</keyword>
<dbReference type="EMBL" id="CM000880">
    <property type="protein sequence ID" value="PNT73813.1"/>
    <property type="molecule type" value="Genomic_DNA"/>
</dbReference>
<comment type="similarity">
    <text evidence="4">Belongs to the polygalacturonase-inhibiting protein family.</text>
</comment>
<dbReference type="FunFam" id="3.80.10.10:FF:000565">
    <property type="entry name" value="Leucine-rich repeat receptor-like kinase protein FLORAL ORGAN NUMBER1"/>
    <property type="match status" value="1"/>
</dbReference>
<dbReference type="EMBL" id="CM000880">
    <property type="protein sequence ID" value="PNT73812.1"/>
    <property type="molecule type" value="Genomic_DNA"/>
</dbReference>
<dbReference type="InterPro" id="IPR032675">
    <property type="entry name" value="LRR_dom_sf"/>
</dbReference>
<dbReference type="GO" id="GO:0038023">
    <property type="term" value="F:signaling receptor activity"/>
    <property type="evidence" value="ECO:0000318"/>
    <property type="project" value="GO_Central"/>
</dbReference>
<dbReference type="Pfam" id="PF08263">
    <property type="entry name" value="LRRNT_2"/>
    <property type="match status" value="1"/>
</dbReference>